<evidence type="ECO:0000313" key="1">
    <source>
        <dbReference type="EMBL" id="OJI93108.1"/>
    </source>
</evidence>
<name>A0A1L9NUY0_9RHOB</name>
<dbReference type="Proteomes" id="UP000184514">
    <property type="component" value="Unassembled WGS sequence"/>
</dbReference>
<accession>A0A1L9NUY0</accession>
<reference evidence="1 2" key="1">
    <citation type="submission" date="2016-10" db="EMBL/GenBank/DDBJ databases">
        <title>Genome sequence of Planktotalea frisia SH6-1.</title>
        <authorList>
            <person name="Poehlein A."/>
            <person name="Bakenhus I."/>
            <person name="Voget S."/>
            <person name="Brinkhoff T."/>
            <person name="Simon M."/>
        </authorList>
    </citation>
    <scope>NUCLEOTIDE SEQUENCE [LARGE SCALE GENOMIC DNA]</scope>
    <source>
        <strain evidence="1 2">SH6-1</strain>
    </source>
</reference>
<comment type="caution">
    <text evidence="1">The sequence shown here is derived from an EMBL/GenBank/DDBJ whole genome shotgun (WGS) entry which is preliminary data.</text>
</comment>
<dbReference type="STRING" id="696762.PFRI_26870"/>
<protein>
    <submittedName>
        <fullName evidence="1">Uncharacterized protein</fullName>
    </submittedName>
</protein>
<proteinExistence type="predicted"/>
<keyword evidence="2" id="KW-1185">Reference proteome</keyword>
<sequence>MPYGLDNAIYEVATSEDGYVAAVGTLTFNERKLPKVDMSRQDDTPPITLIPARLKGTALNKKGFTQPFSTRLDLAIKCYGPWCSSAQSGTEALVFLQKTDTGYTLNTNPCGGHIFANPSKADLKQVEQCYLQGNCPKPELR</sequence>
<gene>
    <name evidence="1" type="ORF">PFRI_26870</name>
</gene>
<organism evidence="1 2">
    <name type="scientific">Planktotalea frisia</name>
    <dbReference type="NCBI Taxonomy" id="696762"/>
    <lineage>
        <taxon>Bacteria</taxon>
        <taxon>Pseudomonadati</taxon>
        <taxon>Pseudomonadota</taxon>
        <taxon>Alphaproteobacteria</taxon>
        <taxon>Rhodobacterales</taxon>
        <taxon>Paracoccaceae</taxon>
        <taxon>Planktotalea</taxon>
    </lineage>
</organism>
<dbReference type="EMBL" id="MLCB01000156">
    <property type="protein sequence ID" value="OJI93108.1"/>
    <property type="molecule type" value="Genomic_DNA"/>
</dbReference>
<dbReference type="AlphaFoldDB" id="A0A1L9NUY0"/>
<evidence type="ECO:0000313" key="2">
    <source>
        <dbReference type="Proteomes" id="UP000184514"/>
    </source>
</evidence>